<accession>A0A0W8FGZ3</accession>
<organism evidence="1">
    <name type="scientific">hydrocarbon metagenome</name>
    <dbReference type="NCBI Taxonomy" id="938273"/>
    <lineage>
        <taxon>unclassified sequences</taxon>
        <taxon>metagenomes</taxon>
        <taxon>ecological metagenomes</taxon>
    </lineage>
</organism>
<gene>
    <name evidence="1" type="ORF">ASZ90_010702</name>
</gene>
<protein>
    <submittedName>
        <fullName evidence="1">Uncharacterized protein</fullName>
    </submittedName>
</protein>
<comment type="caution">
    <text evidence="1">The sequence shown here is derived from an EMBL/GenBank/DDBJ whole genome shotgun (WGS) entry which is preliminary data.</text>
</comment>
<reference evidence="1" key="1">
    <citation type="journal article" date="2015" name="Proc. Natl. Acad. Sci. U.S.A.">
        <title>Networks of energetic and metabolic interactions define dynamics in microbial communities.</title>
        <authorList>
            <person name="Embree M."/>
            <person name="Liu J.K."/>
            <person name="Al-Bassam M.M."/>
            <person name="Zengler K."/>
        </authorList>
    </citation>
    <scope>NUCLEOTIDE SEQUENCE</scope>
</reference>
<proteinExistence type="predicted"/>
<dbReference type="EMBL" id="LNQE01001275">
    <property type="protein sequence ID" value="KUG19571.1"/>
    <property type="molecule type" value="Genomic_DNA"/>
</dbReference>
<name>A0A0W8FGZ3_9ZZZZ</name>
<dbReference type="AlphaFoldDB" id="A0A0W8FGZ3"/>
<sequence>MRRIYHRFPHRIDYDFEIDRPFRDVLRCLRLLHNTHTTSRTENGLVKSRILIQISDNMTQFEDMDTMPPIEDSVTEAGDFRIDLQETLLNPDRRLPVAANTFLLRVMDKGSRTECFVVKQGRSGGMDAMDLRMLLKGACE</sequence>
<evidence type="ECO:0000313" key="1">
    <source>
        <dbReference type="EMBL" id="KUG19571.1"/>
    </source>
</evidence>